<feature type="transmembrane region" description="Helical" evidence="3">
    <location>
        <begin position="145"/>
        <end position="163"/>
    </location>
</feature>
<dbReference type="GO" id="GO:0008168">
    <property type="term" value="F:methyltransferase activity"/>
    <property type="evidence" value="ECO:0007669"/>
    <property type="project" value="UniProtKB-KW"/>
</dbReference>
<protein>
    <submittedName>
        <fullName evidence="5">Leader peptidase (Prepilin peptidase) / N-methyltransferase</fullName>
    </submittedName>
</protein>
<evidence type="ECO:0000313" key="6">
    <source>
        <dbReference type="Proteomes" id="UP000198788"/>
    </source>
</evidence>
<keyword evidence="3" id="KW-1133">Transmembrane helix</keyword>
<feature type="transmembrane region" description="Helical" evidence="3">
    <location>
        <begin position="66"/>
        <end position="84"/>
    </location>
</feature>
<dbReference type="AlphaFoldDB" id="A0A1I6T6M6"/>
<feature type="transmembrane region" description="Helical" evidence="3">
    <location>
        <begin position="199"/>
        <end position="217"/>
    </location>
</feature>
<gene>
    <name evidence="5" type="ORF">SAMN05192570_3019</name>
</gene>
<evidence type="ECO:0000256" key="3">
    <source>
        <dbReference type="SAM" id="Phobius"/>
    </source>
</evidence>
<dbReference type="GO" id="GO:0006465">
    <property type="term" value="P:signal peptide processing"/>
    <property type="evidence" value="ECO:0007669"/>
    <property type="project" value="TreeGrafter"/>
</dbReference>
<name>A0A1I6T6M6_9CAUL</name>
<dbReference type="Proteomes" id="UP000198788">
    <property type="component" value="Unassembled WGS sequence"/>
</dbReference>
<evidence type="ECO:0000313" key="5">
    <source>
        <dbReference type="EMBL" id="SFS84915.1"/>
    </source>
</evidence>
<accession>A0A1I6T6M6</accession>
<dbReference type="GO" id="GO:0004190">
    <property type="term" value="F:aspartic-type endopeptidase activity"/>
    <property type="evidence" value="ECO:0007669"/>
    <property type="project" value="InterPro"/>
</dbReference>
<dbReference type="PRINTS" id="PR00864">
    <property type="entry name" value="PREPILNPTASE"/>
</dbReference>
<feature type="domain" description="Prepilin type IV endopeptidase peptidase" evidence="4">
    <location>
        <begin position="74"/>
        <end position="180"/>
    </location>
</feature>
<evidence type="ECO:0000256" key="1">
    <source>
        <dbReference type="ARBA" id="ARBA00005801"/>
    </source>
</evidence>
<feature type="transmembrane region" description="Helical" evidence="3">
    <location>
        <begin position="119"/>
        <end position="138"/>
    </location>
</feature>
<feature type="transmembrane region" description="Helical" evidence="3">
    <location>
        <begin position="42"/>
        <end position="60"/>
    </location>
</feature>
<feature type="transmembrane region" description="Helical" evidence="3">
    <location>
        <begin position="12"/>
        <end position="30"/>
    </location>
</feature>
<dbReference type="RefSeq" id="WP_092312698.1">
    <property type="nucleotide sequence ID" value="NZ_FOZV01000008.1"/>
</dbReference>
<dbReference type="Pfam" id="PF01478">
    <property type="entry name" value="Peptidase_A24"/>
    <property type="match status" value="1"/>
</dbReference>
<keyword evidence="3" id="KW-0472">Membrane</keyword>
<evidence type="ECO:0000256" key="2">
    <source>
        <dbReference type="RuleBase" id="RU003793"/>
    </source>
</evidence>
<keyword evidence="6" id="KW-1185">Reference proteome</keyword>
<evidence type="ECO:0000259" key="4">
    <source>
        <dbReference type="Pfam" id="PF01478"/>
    </source>
</evidence>
<dbReference type="EMBL" id="FOZV01000008">
    <property type="protein sequence ID" value="SFS84915.1"/>
    <property type="molecule type" value="Genomic_DNA"/>
</dbReference>
<dbReference type="InterPro" id="IPR014032">
    <property type="entry name" value="Peptidase_A24A_bac"/>
</dbReference>
<keyword evidence="5" id="KW-0489">Methyltransferase</keyword>
<keyword evidence="3" id="KW-0812">Transmembrane</keyword>
<dbReference type="PANTHER" id="PTHR30487">
    <property type="entry name" value="TYPE 4 PREPILIN-LIKE PROTEINS LEADER PEPTIDE-PROCESSING ENZYME"/>
    <property type="match status" value="1"/>
</dbReference>
<dbReference type="STRING" id="871741.SAMN05192570_3019"/>
<dbReference type="GO" id="GO:0005886">
    <property type="term" value="C:plasma membrane"/>
    <property type="evidence" value="ECO:0007669"/>
    <property type="project" value="TreeGrafter"/>
</dbReference>
<dbReference type="PANTHER" id="PTHR30487:SF0">
    <property type="entry name" value="PREPILIN LEADER PEPTIDASE_N-METHYLTRANSFERASE-RELATED"/>
    <property type="match status" value="1"/>
</dbReference>
<dbReference type="InterPro" id="IPR050882">
    <property type="entry name" value="Prepilin_peptidase/N-MTase"/>
</dbReference>
<keyword evidence="5" id="KW-0808">Transferase</keyword>
<sequence length="218" mass="21875">MALDRIPVEAAAALGLAGVIAGLLIARIRLARPAAEAASRGGARVLSLTAGGFAIGLWSALGQPSVTAALLTALFGWQLLLIAAVDAEHFWLPDRLTFPLAATGLVAAAALETHLLADAVIGAAAGFAALWLLALAYRQLRGREGLGGGDPFLLAAIGAWVGWAGLPGVLLWAGVAGLSVVAGRAAAGRPLSGADRLPFGVFLAIGGWLTWVLGPLGG</sequence>
<dbReference type="GO" id="GO:0032259">
    <property type="term" value="P:methylation"/>
    <property type="evidence" value="ECO:0007669"/>
    <property type="project" value="UniProtKB-KW"/>
</dbReference>
<proteinExistence type="inferred from homology"/>
<dbReference type="InterPro" id="IPR000045">
    <property type="entry name" value="Prepilin_IV_endopep_pep"/>
</dbReference>
<dbReference type="OrthoDB" id="9789291at2"/>
<organism evidence="5 6">
    <name type="scientific">Brevundimonas viscosa</name>
    <dbReference type="NCBI Taxonomy" id="871741"/>
    <lineage>
        <taxon>Bacteria</taxon>
        <taxon>Pseudomonadati</taxon>
        <taxon>Pseudomonadota</taxon>
        <taxon>Alphaproteobacteria</taxon>
        <taxon>Caulobacterales</taxon>
        <taxon>Caulobacteraceae</taxon>
        <taxon>Brevundimonas</taxon>
    </lineage>
</organism>
<comment type="similarity">
    <text evidence="1 2">Belongs to the peptidase A24 family.</text>
</comment>
<reference evidence="6" key="1">
    <citation type="submission" date="2016-10" db="EMBL/GenBank/DDBJ databases">
        <authorList>
            <person name="Varghese N."/>
            <person name="Submissions S."/>
        </authorList>
    </citation>
    <scope>NUCLEOTIDE SEQUENCE [LARGE SCALE GENOMIC DNA]</scope>
    <source>
        <strain evidence="6">CGMCC 1.10683</strain>
    </source>
</reference>
<dbReference type="Gene3D" id="1.20.120.1220">
    <property type="match status" value="1"/>
</dbReference>